<dbReference type="AlphaFoldDB" id="A0A7W4PKQ6"/>
<dbReference type="PANTHER" id="PTHR30203:SF25">
    <property type="entry name" value="OUTER MEMBRANE PROTEIN-RELATED"/>
    <property type="match status" value="1"/>
</dbReference>
<evidence type="ECO:0000313" key="3">
    <source>
        <dbReference type="EMBL" id="MBB2201310.1"/>
    </source>
</evidence>
<dbReference type="Gene3D" id="2.20.200.10">
    <property type="entry name" value="Outer membrane efflux proteins (OEP)"/>
    <property type="match status" value="1"/>
</dbReference>
<dbReference type="InterPro" id="IPR010131">
    <property type="entry name" value="MdtP/NodT-like"/>
</dbReference>
<dbReference type="GO" id="GO:0015562">
    <property type="term" value="F:efflux transmembrane transporter activity"/>
    <property type="evidence" value="ECO:0007669"/>
    <property type="project" value="InterPro"/>
</dbReference>
<sequence>MNRWSFPRRPAAGFGLPVMTGAALLLGACTVGPDFRKPDAGAPATWSRHDAAPASRTVDAEADPRWWTLYGDPILTSLEQEVVAANLDLRIASTRFAESRAERRIAGAAQFPHAEANASYARERASPNGVLGLLGTLEQEGAGKIASGTPGFGPTYLPGQAGVPGFNLPQYGLNASWEVDLWGHVRRQVEAADAAMNTVADMRRDVLVALMAETARDYIELRSIQAQTAIVQQNLDISSRSVRLSELRFREGTSTRLDVADSRAQYHSFESRLPVLHDQEIHLINALSFLIAQAPGALSARLGPPRDIPPVPATIPVGMPSELAQRRPDIRAAEDRLHLATASVGVAIADFYPRITLTGSLDIQALQFSGLGSWASRQYGFGPTATLPIFEGGRLIGQLRLRKAQQKEAAIQYQRTVLNAWHEIDDAMADFTAAQRQRDRLREAVDENRIAVDIAQRQYSEGSADFLNVLTMQNLLLSTQSQLVQATADISTAVARLYRALGGGWQATLPDSTFRHG</sequence>
<evidence type="ECO:0000313" key="4">
    <source>
        <dbReference type="Proteomes" id="UP000578030"/>
    </source>
</evidence>
<keyword evidence="4" id="KW-1185">Reference proteome</keyword>
<organism evidence="3 4">
    <name type="scientific">Gluconacetobacter tumulisoli</name>
    <dbReference type="NCBI Taxonomy" id="1286189"/>
    <lineage>
        <taxon>Bacteria</taxon>
        <taxon>Pseudomonadati</taxon>
        <taxon>Pseudomonadota</taxon>
        <taxon>Alphaproteobacteria</taxon>
        <taxon>Acetobacterales</taxon>
        <taxon>Acetobacteraceae</taxon>
        <taxon>Gluconacetobacter</taxon>
    </lineage>
</organism>
<dbReference type="InterPro" id="IPR003423">
    <property type="entry name" value="OMP_efflux"/>
</dbReference>
<dbReference type="PANTHER" id="PTHR30203">
    <property type="entry name" value="OUTER MEMBRANE CATION EFFLUX PROTEIN"/>
    <property type="match status" value="1"/>
</dbReference>
<name>A0A7W4PKQ6_9PROT</name>
<keyword evidence="2" id="KW-0449">Lipoprotein</keyword>
<dbReference type="Pfam" id="PF02321">
    <property type="entry name" value="OEP"/>
    <property type="match status" value="2"/>
</dbReference>
<comment type="subcellular location">
    <subcellularLocation>
        <location evidence="2">Cell membrane</location>
        <topology evidence="2">Lipid-anchor</topology>
    </subcellularLocation>
</comment>
<comment type="caution">
    <text evidence="3">The sequence shown here is derived from an EMBL/GenBank/DDBJ whole genome shotgun (WGS) entry which is preliminary data.</text>
</comment>
<dbReference type="Proteomes" id="UP000578030">
    <property type="component" value="Unassembled WGS sequence"/>
</dbReference>
<comment type="similarity">
    <text evidence="1 2">Belongs to the outer membrane factor (OMF) (TC 1.B.17) family.</text>
</comment>
<dbReference type="SUPFAM" id="SSF56954">
    <property type="entry name" value="Outer membrane efflux proteins (OEP)"/>
    <property type="match status" value="1"/>
</dbReference>
<dbReference type="GO" id="GO:0005886">
    <property type="term" value="C:plasma membrane"/>
    <property type="evidence" value="ECO:0007669"/>
    <property type="project" value="UniProtKB-SubCell"/>
</dbReference>
<protein>
    <submittedName>
        <fullName evidence="3">Efflux transporter outer membrane subunit</fullName>
    </submittedName>
</protein>
<dbReference type="EMBL" id="JABEQM010000004">
    <property type="protein sequence ID" value="MBB2201310.1"/>
    <property type="molecule type" value="Genomic_DNA"/>
</dbReference>
<keyword evidence="2" id="KW-0812">Transmembrane</keyword>
<keyword evidence="2" id="KW-0564">Palmitate</keyword>
<evidence type="ECO:0000256" key="1">
    <source>
        <dbReference type="ARBA" id="ARBA00007613"/>
    </source>
</evidence>
<gene>
    <name evidence="3" type="ORF">HLH28_06885</name>
</gene>
<accession>A0A7W4PKQ6</accession>
<evidence type="ECO:0000256" key="2">
    <source>
        <dbReference type="RuleBase" id="RU362097"/>
    </source>
</evidence>
<reference evidence="3 4" key="1">
    <citation type="submission" date="2020-04" db="EMBL/GenBank/DDBJ databases">
        <title>Description of novel Gluconacetobacter.</title>
        <authorList>
            <person name="Sombolestani A."/>
        </authorList>
    </citation>
    <scope>NUCLEOTIDE SEQUENCE [LARGE SCALE GENOMIC DNA]</scope>
    <source>
        <strain evidence="3 4">LMG 27802</strain>
    </source>
</reference>
<dbReference type="PROSITE" id="PS51257">
    <property type="entry name" value="PROKAR_LIPOPROTEIN"/>
    <property type="match status" value="1"/>
</dbReference>
<keyword evidence="2" id="KW-0472">Membrane</keyword>
<keyword evidence="2" id="KW-1134">Transmembrane beta strand</keyword>
<dbReference type="Gene3D" id="1.20.1600.10">
    <property type="entry name" value="Outer membrane efflux proteins (OEP)"/>
    <property type="match status" value="1"/>
</dbReference>
<dbReference type="NCBIfam" id="TIGR01845">
    <property type="entry name" value="outer_NodT"/>
    <property type="match status" value="1"/>
</dbReference>
<proteinExistence type="inferred from homology"/>